<evidence type="ECO:0000256" key="1">
    <source>
        <dbReference type="ARBA" id="ARBA00010641"/>
    </source>
</evidence>
<dbReference type="CDD" id="cd06171">
    <property type="entry name" value="Sigma70_r4"/>
    <property type="match status" value="1"/>
</dbReference>
<dbReference type="PANTHER" id="PTHR43133:SF46">
    <property type="entry name" value="RNA POLYMERASE SIGMA-70 FACTOR ECF SUBFAMILY"/>
    <property type="match status" value="1"/>
</dbReference>
<gene>
    <name evidence="7" type="ORF">J6I44_06605</name>
</gene>
<keyword evidence="3" id="KW-0731">Sigma factor</keyword>
<dbReference type="SUPFAM" id="SSF88946">
    <property type="entry name" value="Sigma2 domain of RNA polymerase sigma factors"/>
    <property type="match status" value="1"/>
</dbReference>
<accession>A0ABT3PKS9</accession>
<sequence>MGRPIQIKNRYRTGDNSDVRVWSAVLEGDRDAFELLFHRHYDDLFHYALKLTGQKGMAKDHVQKLFLYVWQKRDTLDEVEAVRTYLWTSLRRSIIDTYRKKQAERKYLDKFADSRLKMQFSAEELIINNEESSIRHSELKKAIDQLSSRQREVLYLKFYEGMSYQEIEQIMDVNYQTCRNYIYRAIESLRALLRTEVLVGVIIAGLLHLI</sequence>
<evidence type="ECO:0000256" key="3">
    <source>
        <dbReference type="ARBA" id="ARBA00023082"/>
    </source>
</evidence>
<evidence type="ECO:0000256" key="4">
    <source>
        <dbReference type="ARBA" id="ARBA00023163"/>
    </source>
</evidence>
<evidence type="ECO:0000313" key="7">
    <source>
        <dbReference type="EMBL" id="MCW9706517.1"/>
    </source>
</evidence>
<name>A0ABT3PKS9_9BACT</name>
<evidence type="ECO:0000259" key="6">
    <source>
        <dbReference type="Pfam" id="PF08281"/>
    </source>
</evidence>
<comment type="similarity">
    <text evidence="1">Belongs to the sigma-70 factor family. ECF subfamily.</text>
</comment>
<comment type="caution">
    <text evidence="7">The sequence shown here is derived from an EMBL/GenBank/DDBJ whole genome shotgun (WGS) entry which is preliminary data.</text>
</comment>
<keyword evidence="4" id="KW-0804">Transcription</keyword>
<reference evidence="7 8" key="1">
    <citation type="submission" date="2021-03" db="EMBL/GenBank/DDBJ databases">
        <title>Aliifodinibius sp. nov., a new bacterium isolated from saline soil.</title>
        <authorList>
            <person name="Galisteo C."/>
            <person name="De La Haba R."/>
            <person name="Sanchez-Porro C."/>
            <person name="Ventosa A."/>
        </authorList>
    </citation>
    <scope>NUCLEOTIDE SEQUENCE [LARGE SCALE GENOMIC DNA]</scope>
    <source>
        <strain evidence="7 8">1BSP15-2V2</strain>
    </source>
</reference>
<dbReference type="InterPro" id="IPR013324">
    <property type="entry name" value="RNA_pol_sigma_r3/r4-like"/>
</dbReference>
<dbReference type="InterPro" id="IPR007627">
    <property type="entry name" value="RNA_pol_sigma70_r2"/>
</dbReference>
<dbReference type="InterPro" id="IPR039425">
    <property type="entry name" value="RNA_pol_sigma-70-like"/>
</dbReference>
<protein>
    <submittedName>
        <fullName evidence="7">RNA polymerase sigma factor</fullName>
    </submittedName>
</protein>
<dbReference type="Pfam" id="PF04542">
    <property type="entry name" value="Sigma70_r2"/>
    <property type="match status" value="1"/>
</dbReference>
<feature type="domain" description="RNA polymerase sigma-70 region 2" evidence="5">
    <location>
        <begin position="36"/>
        <end position="102"/>
    </location>
</feature>
<dbReference type="PANTHER" id="PTHR43133">
    <property type="entry name" value="RNA POLYMERASE ECF-TYPE SIGMA FACTO"/>
    <property type="match status" value="1"/>
</dbReference>
<feature type="domain" description="RNA polymerase sigma factor 70 region 4 type 2" evidence="6">
    <location>
        <begin position="138"/>
        <end position="188"/>
    </location>
</feature>
<proteinExistence type="inferred from homology"/>
<organism evidence="7 8">
    <name type="scientific">Fodinibius salsisoli</name>
    <dbReference type="NCBI Taxonomy" id="2820877"/>
    <lineage>
        <taxon>Bacteria</taxon>
        <taxon>Pseudomonadati</taxon>
        <taxon>Balneolota</taxon>
        <taxon>Balneolia</taxon>
        <taxon>Balneolales</taxon>
        <taxon>Balneolaceae</taxon>
        <taxon>Fodinibius</taxon>
    </lineage>
</organism>
<dbReference type="RefSeq" id="WP_265765226.1">
    <property type="nucleotide sequence ID" value="NZ_JAGGJA010000003.1"/>
</dbReference>
<evidence type="ECO:0000313" key="8">
    <source>
        <dbReference type="Proteomes" id="UP001207918"/>
    </source>
</evidence>
<dbReference type="Gene3D" id="1.10.1740.10">
    <property type="match status" value="1"/>
</dbReference>
<dbReference type="InterPro" id="IPR014284">
    <property type="entry name" value="RNA_pol_sigma-70_dom"/>
</dbReference>
<dbReference type="NCBIfam" id="TIGR02937">
    <property type="entry name" value="sigma70-ECF"/>
    <property type="match status" value="1"/>
</dbReference>
<dbReference type="InterPro" id="IPR013325">
    <property type="entry name" value="RNA_pol_sigma_r2"/>
</dbReference>
<dbReference type="Proteomes" id="UP001207918">
    <property type="component" value="Unassembled WGS sequence"/>
</dbReference>
<dbReference type="SUPFAM" id="SSF88659">
    <property type="entry name" value="Sigma3 and sigma4 domains of RNA polymerase sigma factors"/>
    <property type="match status" value="1"/>
</dbReference>
<dbReference type="Pfam" id="PF08281">
    <property type="entry name" value="Sigma70_r4_2"/>
    <property type="match status" value="1"/>
</dbReference>
<dbReference type="EMBL" id="JAGGJA010000003">
    <property type="protein sequence ID" value="MCW9706517.1"/>
    <property type="molecule type" value="Genomic_DNA"/>
</dbReference>
<dbReference type="InterPro" id="IPR036388">
    <property type="entry name" value="WH-like_DNA-bd_sf"/>
</dbReference>
<dbReference type="Gene3D" id="1.10.10.10">
    <property type="entry name" value="Winged helix-like DNA-binding domain superfamily/Winged helix DNA-binding domain"/>
    <property type="match status" value="1"/>
</dbReference>
<evidence type="ECO:0000256" key="2">
    <source>
        <dbReference type="ARBA" id="ARBA00023015"/>
    </source>
</evidence>
<dbReference type="InterPro" id="IPR013249">
    <property type="entry name" value="RNA_pol_sigma70_r4_t2"/>
</dbReference>
<keyword evidence="2" id="KW-0805">Transcription regulation</keyword>
<keyword evidence="8" id="KW-1185">Reference proteome</keyword>
<evidence type="ECO:0000259" key="5">
    <source>
        <dbReference type="Pfam" id="PF04542"/>
    </source>
</evidence>